<dbReference type="SUPFAM" id="SSF54001">
    <property type="entry name" value="Cysteine proteinases"/>
    <property type="match status" value="1"/>
</dbReference>
<protein>
    <submittedName>
        <fullName evidence="2">CHAP domain-containing protein</fullName>
    </submittedName>
</protein>
<gene>
    <name evidence="2" type="ORF">FYJ45_27275</name>
</gene>
<accession>A0A6N7WM72</accession>
<comment type="caution">
    <text evidence="2">The sequence shown here is derived from an EMBL/GenBank/DDBJ whole genome shotgun (WGS) entry which is preliminary data.</text>
</comment>
<dbReference type="InterPro" id="IPR007921">
    <property type="entry name" value="CHAP_dom"/>
</dbReference>
<evidence type="ECO:0000313" key="3">
    <source>
        <dbReference type="Proteomes" id="UP000436047"/>
    </source>
</evidence>
<dbReference type="Proteomes" id="UP000436047">
    <property type="component" value="Unassembled WGS sequence"/>
</dbReference>
<name>A0A6N7WM72_9FIRM</name>
<dbReference type="InterPro" id="IPR038765">
    <property type="entry name" value="Papain-like_cys_pep_sf"/>
</dbReference>
<proteinExistence type="predicted"/>
<feature type="domain" description="Peptidase C51" evidence="1">
    <location>
        <begin position="101"/>
        <end position="189"/>
    </location>
</feature>
<dbReference type="Pfam" id="PF05257">
    <property type="entry name" value="CHAP"/>
    <property type="match status" value="1"/>
</dbReference>
<dbReference type="Gene3D" id="3.20.20.80">
    <property type="entry name" value="Glycosidases"/>
    <property type="match status" value="1"/>
</dbReference>
<evidence type="ECO:0000313" key="2">
    <source>
        <dbReference type="EMBL" id="MSS91783.1"/>
    </source>
</evidence>
<dbReference type="EMBL" id="VUMI01000079">
    <property type="protein sequence ID" value="MSS91783.1"/>
    <property type="molecule type" value="Genomic_DNA"/>
</dbReference>
<evidence type="ECO:0000259" key="1">
    <source>
        <dbReference type="Pfam" id="PF05257"/>
    </source>
</evidence>
<sequence>MQFGDTPDASAKPDIGRNIAGWQYTSSGRIAGINGNVDFDIRYDSNTERLPEETQVRQHLVDCAMQWLGYNEADGSHKAIIDIYNSHTPLARGYKLKYTDSWCAATVSAAAITAGYTDIIPTECSCGQMVSLFAKAGRWIENDAYVPDVGDIIYYDWDDSEAGDNTGWPDHVGIVVSVQDGVIKAIEGNKDNAVEFRTIPVNGKFIRGYGVPDYASKAAAREPEYYLHAIWHGNSIAKALESIGEDGSYQHRAQIAAANGIVGYTGTADQNTHMLNLLRIGKLIKII</sequence>
<dbReference type="AlphaFoldDB" id="A0A6N7WM72"/>
<reference evidence="2 3" key="1">
    <citation type="submission" date="2019-08" db="EMBL/GenBank/DDBJ databases">
        <title>In-depth cultivation of the pig gut microbiome towards novel bacterial diversity and tailored functional studies.</title>
        <authorList>
            <person name="Wylensek D."/>
            <person name="Hitch T.C.A."/>
            <person name="Clavel T."/>
        </authorList>
    </citation>
    <scope>NUCLEOTIDE SEQUENCE [LARGE SCALE GENOMIC DNA]</scope>
    <source>
        <strain evidence="2 3">WCA-389-WT-23B</strain>
    </source>
</reference>
<keyword evidence="3" id="KW-1185">Reference proteome</keyword>
<organism evidence="2 3">
    <name type="scientific">Eisenbergiella porci</name>
    <dbReference type="NCBI Taxonomy" id="2652274"/>
    <lineage>
        <taxon>Bacteria</taxon>
        <taxon>Bacillati</taxon>
        <taxon>Bacillota</taxon>
        <taxon>Clostridia</taxon>
        <taxon>Lachnospirales</taxon>
        <taxon>Lachnospiraceae</taxon>
        <taxon>Eisenbergiella</taxon>
    </lineage>
</organism>